<protein>
    <submittedName>
        <fullName evidence="1">Uncharacterized protein</fullName>
    </submittedName>
</protein>
<gene>
    <name evidence="1" type="ORF">H7B90_12665</name>
</gene>
<evidence type="ECO:0000313" key="1">
    <source>
        <dbReference type="EMBL" id="MBB6692256.1"/>
    </source>
</evidence>
<comment type="caution">
    <text evidence="1">The sequence shown here is derived from an EMBL/GenBank/DDBJ whole genome shotgun (WGS) entry which is preliminary data.</text>
</comment>
<organism evidence="1 2">
    <name type="scientific">Cohnella xylanilytica</name>
    <dbReference type="NCBI Taxonomy" id="557555"/>
    <lineage>
        <taxon>Bacteria</taxon>
        <taxon>Bacillati</taxon>
        <taxon>Bacillota</taxon>
        <taxon>Bacilli</taxon>
        <taxon>Bacillales</taxon>
        <taxon>Paenibacillaceae</taxon>
        <taxon>Cohnella</taxon>
    </lineage>
</organism>
<evidence type="ECO:0000313" key="2">
    <source>
        <dbReference type="Proteomes" id="UP000553776"/>
    </source>
</evidence>
<keyword evidence="2" id="KW-1185">Reference proteome</keyword>
<proteinExistence type="predicted"/>
<name>A0A841TVE4_9BACL</name>
<sequence length="170" mass="20717">MVKDVEYKELLEKKYGKPLKEIMHELIVDRFMDQWTGAKELGIPTELFVKWRTRFRLGPMQRSADLAEKRRLEMIGKYKKEFQNIDLRRDFLFKEEISLRGFKEVIERMLELSKQKRVRLHVDSISDMSVMFQINIFESIISYLEQYEKNELHKKFDLDLQFLNLDQNFE</sequence>
<reference evidence="1 2" key="1">
    <citation type="submission" date="2020-08" db="EMBL/GenBank/DDBJ databases">
        <title>Cohnella phylogeny.</title>
        <authorList>
            <person name="Dunlap C."/>
        </authorList>
    </citation>
    <scope>NUCLEOTIDE SEQUENCE [LARGE SCALE GENOMIC DNA]</scope>
    <source>
        <strain evidence="1 2">DSM 25239</strain>
    </source>
</reference>
<dbReference type="Proteomes" id="UP000553776">
    <property type="component" value="Unassembled WGS sequence"/>
</dbReference>
<dbReference type="EMBL" id="JACJVR010000050">
    <property type="protein sequence ID" value="MBB6692256.1"/>
    <property type="molecule type" value="Genomic_DNA"/>
</dbReference>
<dbReference type="AlphaFoldDB" id="A0A841TVE4"/>
<accession>A0A841TVE4</accession>